<comment type="caution">
    <text evidence="2">The sequence shown here is derived from an EMBL/GenBank/DDBJ whole genome shotgun (WGS) entry which is preliminary data.</text>
</comment>
<protein>
    <submittedName>
        <fullName evidence="2">Uncharacterized protein</fullName>
    </submittedName>
</protein>
<dbReference type="EMBL" id="CAICTM010000057">
    <property type="protein sequence ID" value="CAB9499326.1"/>
    <property type="molecule type" value="Genomic_DNA"/>
</dbReference>
<feature type="region of interest" description="Disordered" evidence="1">
    <location>
        <begin position="495"/>
        <end position="516"/>
    </location>
</feature>
<gene>
    <name evidence="2" type="ORF">SEMRO_58_G033790.1</name>
</gene>
<organism evidence="2 3">
    <name type="scientific">Seminavis robusta</name>
    <dbReference type="NCBI Taxonomy" id="568900"/>
    <lineage>
        <taxon>Eukaryota</taxon>
        <taxon>Sar</taxon>
        <taxon>Stramenopiles</taxon>
        <taxon>Ochrophyta</taxon>
        <taxon>Bacillariophyta</taxon>
        <taxon>Bacillariophyceae</taxon>
        <taxon>Bacillariophycidae</taxon>
        <taxon>Naviculales</taxon>
        <taxon>Naviculaceae</taxon>
        <taxon>Seminavis</taxon>
    </lineage>
</organism>
<reference evidence="2" key="1">
    <citation type="submission" date="2020-06" db="EMBL/GenBank/DDBJ databases">
        <authorList>
            <consortium name="Plant Systems Biology data submission"/>
        </authorList>
    </citation>
    <scope>NUCLEOTIDE SEQUENCE</scope>
    <source>
        <strain evidence="2">D6</strain>
    </source>
</reference>
<name>A0A9N8DCD7_9STRA</name>
<feature type="region of interest" description="Disordered" evidence="1">
    <location>
        <begin position="408"/>
        <end position="430"/>
    </location>
</feature>
<dbReference type="AlphaFoldDB" id="A0A9N8DCD7"/>
<evidence type="ECO:0000313" key="2">
    <source>
        <dbReference type="EMBL" id="CAB9499326.1"/>
    </source>
</evidence>
<accession>A0A9N8DCD7</accession>
<evidence type="ECO:0000313" key="3">
    <source>
        <dbReference type="Proteomes" id="UP001153069"/>
    </source>
</evidence>
<proteinExistence type="predicted"/>
<keyword evidence="3" id="KW-1185">Reference proteome</keyword>
<feature type="region of interest" description="Disordered" evidence="1">
    <location>
        <begin position="639"/>
        <end position="660"/>
    </location>
</feature>
<evidence type="ECO:0000256" key="1">
    <source>
        <dbReference type="SAM" id="MobiDB-lite"/>
    </source>
</evidence>
<feature type="compositionally biased region" description="Basic and acidic residues" evidence="1">
    <location>
        <begin position="74"/>
        <end position="87"/>
    </location>
</feature>
<feature type="compositionally biased region" description="Basic and acidic residues" evidence="1">
    <location>
        <begin position="45"/>
        <end position="60"/>
    </location>
</feature>
<sequence length="709" mass="76670">MQTGAGEDSVGSLQKAIKQLVHSKDVKACKQEDIEVYELGTTKANYRDGARKPLKPDDKLPSGSSSKNYIFVHIPRDEQALKAERQKIATSRPKMNPRGESMRIVGNTNSNPRGAMAKNPRGESMRVINPRGSMNKPNPRGSASKPAIRKKKPAAVKPKVEEKKDDSAELLERQQKAEENTIRCFYQAGDDDGTPDSVEMSRNDTVDSLKKKILNGNNPYFNGISNNKDIKIFLPDHNGNPAKELKDGDRIPDTSSSADKPLIVRKKQDCCYKLGDDGQPDSIAMMAGDSVASLKEMILQSNKRDPFMSGIKDPSDVKIFLPGKNGKPGQELGDNDVIPDGSSLDQPLVVKRSQDCCYKLGDDGQPDSIAMMAGDSVASLKEKILKSNKSDPFMSGIKKPSDVKIFLPGKNGKPGKELSDSDVIPDGSSLDQPLVVKRSQDCCYKLGDDGQPDSIAMMAGDSVASLKEKILQRNKSNPFMSGIKDPSDVKIFLPGKNGKPGKELGDNDVIPDGSSLDQPLVVKRSQDCCYKLGDDGQPDSIAMMADVKIFLPGKNGKPGKELGDQDVIPNGSSLDQPLVVKRSQDCCYKLGDDGQPDSIAMMAGDSVASLKEKILKSNKSDPFMSGIKKPSDVKIFLPGKNGKPGKEMSDSDVIPDGSSLDQPLVVKRSQDCCYKLGHDGQPDSIAMMAGDSVASLKEKILKSNKSDPL</sequence>
<feature type="compositionally biased region" description="Basic and acidic residues" evidence="1">
    <location>
        <begin position="158"/>
        <end position="177"/>
    </location>
</feature>
<dbReference type="Proteomes" id="UP001153069">
    <property type="component" value="Unassembled WGS sequence"/>
</dbReference>
<feature type="region of interest" description="Disordered" evidence="1">
    <location>
        <begin position="42"/>
        <end position="177"/>
    </location>
</feature>